<dbReference type="Pfam" id="PF01867">
    <property type="entry name" value="Cas_Cas1"/>
    <property type="match status" value="1"/>
</dbReference>
<protein>
    <recommendedName>
        <fullName evidence="10">CRISPR-associated endonuclease Cas1</fullName>
        <ecNumber evidence="10">3.1.-.-</ecNumber>
    </recommendedName>
</protein>
<organism evidence="11 12">
    <name type="scientific">Neisseria dumasiana</name>
    <dbReference type="NCBI Taxonomy" id="1931275"/>
    <lineage>
        <taxon>Bacteria</taxon>
        <taxon>Pseudomonadati</taxon>
        <taxon>Pseudomonadota</taxon>
        <taxon>Betaproteobacteria</taxon>
        <taxon>Neisseriales</taxon>
        <taxon>Neisseriaceae</taxon>
        <taxon>Neisseria</taxon>
    </lineage>
</organism>
<gene>
    <name evidence="10" type="primary">cas1</name>
    <name evidence="11" type="ORF">BV913_07335</name>
</gene>
<evidence type="ECO:0000256" key="8">
    <source>
        <dbReference type="ARBA" id="ARBA00023211"/>
    </source>
</evidence>
<dbReference type="Gene3D" id="3.100.10.20">
    <property type="entry name" value="CRISPR-associated endonuclease Cas1, N-terminal domain"/>
    <property type="match status" value="1"/>
</dbReference>
<keyword evidence="4 10" id="KW-0378">Hydrolase</keyword>
<keyword evidence="7 10" id="KW-0238">DNA-binding</keyword>
<keyword evidence="2 10" id="KW-0479">Metal-binding</keyword>
<comment type="function">
    <text evidence="10">CRISPR (clustered regularly interspaced short palindromic repeat), is an adaptive immune system that provides protection against mobile genetic elements (viruses, transposable elements and conjugative plasmids). CRISPR clusters contain spacers, sequences complementary to antecedent mobile elements, and target invading nucleic acids. CRISPR clusters are transcribed and processed into CRISPR RNA (crRNA). Acts as a dsDNA endonuclease. Involved in the integration of spacer DNA into the CRISPR cassette.</text>
</comment>
<evidence type="ECO:0000313" key="12">
    <source>
        <dbReference type="Proteomes" id="UP000193346"/>
    </source>
</evidence>
<feature type="binding site" evidence="10">
    <location>
        <position position="158"/>
    </location>
    <ligand>
        <name>Mn(2+)</name>
        <dbReference type="ChEBI" id="CHEBI:29035"/>
    </ligand>
</feature>
<evidence type="ECO:0000256" key="10">
    <source>
        <dbReference type="HAMAP-Rule" id="MF_01470"/>
    </source>
</evidence>
<evidence type="ECO:0000313" key="11">
    <source>
        <dbReference type="EMBL" id="OSI34349.1"/>
    </source>
</evidence>
<dbReference type="Proteomes" id="UP000193346">
    <property type="component" value="Unassembled WGS sequence"/>
</dbReference>
<sequence>MTTLFIDKRNLQLKADSEALVFYDSNTAEKLGTVPIRLLERVCIHGDLQLSASVLGKLGKHGIGLLVLNGRKKEPVLMMPNLQVDAKRRAAQFSAAQDQAFCLAQAKYWINSKINAQFATVQQAAEKNHHLHPHAETLQNILKNITDCPDLDSLRGHEGAASAHYFTAWQHILPASLNFKGRNRRPPRDPFNTVLSLGYTLLHFEIVRRIYLIGLDPFVGFFHTITHSRESLASDLLEPLRPEYDQWAAECFHQKILRPEDFTQKQEACLMGKAARIRFYSEIEHFLQHIQPKLFQASRRLLAELGNHSRQDPADFDYTETHWEQTQ</sequence>
<dbReference type="PANTHER" id="PTHR34353">
    <property type="entry name" value="CRISPR-ASSOCIATED ENDONUCLEASE CAS1 1"/>
    <property type="match status" value="1"/>
</dbReference>
<dbReference type="InterPro" id="IPR050646">
    <property type="entry name" value="Cas1"/>
</dbReference>
<dbReference type="NCBIfam" id="TIGR00287">
    <property type="entry name" value="cas1"/>
    <property type="match status" value="1"/>
</dbReference>
<reference evidence="11 12" key="1">
    <citation type="submission" date="2017-01" db="EMBL/GenBank/DDBJ databases">
        <authorList>
            <person name="Wolfgang W.J."/>
            <person name="Cole J."/>
            <person name="Wroblewski D."/>
            <person name="Mcginnis J."/>
            <person name="Musser K.A."/>
        </authorList>
    </citation>
    <scope>NUCLEOTIDE SEQUENCE [LARGE SCALE GENOMIC DNA]</scope>
    <source>
        <strain evidence="11 12">93087</strain>
    </source>
</reference>
<dbReference type="Gene3D" id="1.20.120.920">
    <property type="entry name" value="CRISPR-associated endonuclease Cas1, C-terminal domain"/>
    <property type="match status" value="1"/>
</dbReference>
<dbReference type="EC" id="3.1.-.-" evidence="10"/>
<dbReference type="PANTHER" id="PTHR34353:SF2">
    <property type="entry name" value="CRISPR-ASSOCIATED ENDONUCLEASE CAS1 1"/>
    <property type="match status" value="1"/>
</dbReference>
<keyword evidence="12" id="KW-1185">Reference proteome</keyword>
<comment type="cofactor">
    <cofactor evidence="10">
        <name>Mg(2+)</name>
        <dbReference type="ChEBI" id="CHEBI:18420"/>
    </cofactor>
    <cofactor evidence="10">
        <name>Mn(2+)</name>
        <dbReference type="ChEBI" id="CHEBI:29035"/>
    </cofactor>
</comment>
<evidence type="ECO:0000256" key="2">
    <source>
        <dbReference type="ARBA" id="ARBA00022723"/>
    </source>
</evidence>
<dbReference type="RefSeq" id="WP_085418487.1">
    <property type="nucleotide sequence ID" value="NZ_CP091509.1"/>
</dbReference>
<evidence type="ECO:0000256" key="9">
    <source>
        <dbReference type="ARBA" id="ARBA00038592"/>
    </source>
</evidence>
<keyword evidence="6 10" id="KW-0051">Antiviral defense</keyword>
<keyword evidence="1 10" id="KW-0540">Nuclease</keyword>
<comment type="caution">
    <text evidence="11">The sequence shown here is derived from an EMBL/GenBank/DDBJ whole genome shotgun (WGS) entry which is preliminary data.</text>
</comment>
<dbReference type="InterPro" id="IPR042206">
    <property type="entry name" value="CRISPR-assoc_Cas1_C"/>
</dbReference>
<comment type="subunit">
    <text evidence="9 10">Homodimer, forms a heterotetramer with a Cas2 homodimer.</text>
</comment>
<evidence type="ECO:0000256" key="5">
    <source>
        <dbReference type="ARBA" id="ARBA00022842"/>
    </source>
</evidence>
<keyword evidence="8 10" id="KW-0464">Manganese</keyword>
<dbReference type="CDD" id="cd09634">
    <property type="entry name" value="Cas1_I-II-III"/>
    <property type="match status" value="1"/>
</dbReference>
<evidence type="ECO:0000256" key="1">
    <source>
        <dbReference type="ARBA" id="ARBA00022722"/>
    </source>
</evidence>
<evidence type="ECO:0000256" key="3">
    <source>
        <dbReference type="ARBA" id="ARBA00022759"/>
    </source>
</evidence>
<dbReference type="InterPro" id="IPR002729">
    <property type="entry name" value="CRISPR-assoc_Cas1"/>
</dbReference>
<evidence type="ECO:0000256" key="4">
    <source>
        <dbReference type="ARBA" id="ARBA00022801"/>
    </source>
</evidence>
<keyword evidence="5 10" id="KW-0460">Magnesium</keyword>
<name>A0ABX3WM75_9NEIS</name>
<proteinExistence type="inferred from homology"/>
<dbReference type="InterPro" id="IPR042211">
    <property type="entry name" value="CRISPR-assoc_Cas1_N"/>
</dbReference>
<evidence type="ECO:0000256" key="6">
    <source>
        <dbReference type="ARBA" id="ARBA00023118"/>
    </source>
</evidence>
<dbReference type="HAMAP" id="MF_01470">
    <property type="entry name" value="Cas1"/>
    <property type="match status" value="1"/>
</dbReference>
<keyword evidence="3 10" id="KW-0255">Endonuclease</keyword>
<feature type="binding site" evidence="10">
    <location>
        <position position="223"/>
    </location>
    <ligand>
        <name>Mn(2+)</name>
        <dbReference type="ChEBI" id="CHEBI:29035"/>
    </ligand>
</feature>
<comment type="similarity">
    <text evidence="10">Belongs to the CRISPR-associated endonuclease Cas1 family.</text>
</comment>
<accession>A0ABX3WM75</accession>
<dbReference type="EMBL" id="MTAC01000016">
    <property type="protein sequence ID" value="OSI34349.1"/>
    <property type="molecule type" value="Genomic_DNA"/>
</dbReference>
<evidence type="ECO:0000256" key="7">
    <source>
        <dbReference type="ARBA" id="ARBA00023125"/>
    </source>
</evidence>
<feature type="binding site" evidence="10">
    <location>
        <position position="238"/>
    </location>
    <ligand>
        <name>Mn(2+)</name>
        <dbReference type="ChEBI" id="CHEBI:29035"/>
    </ligand>
</feature>
<dbReference type="GO" id="GO:0004519">
    <property type="term" value="F:endonuclease activity"/>
    <property type="evidence" value="ECO:0007669"/>
    <property type="project" value="UniProtKB-KW"/>
</dbReference>